<dbReference type="PROSITE" id="PS51375">
    <property type="entry name" value="PPR"/>
    <property type="match status" value="5"/>
</dbReference>
<gene>
    <name evidence="3" type="ORF">C5167_024723</name>
</gene>
<feature type="repeat" description="PPR" evidence="2">
    <location>
        <begin position="98"/>
        <end position="132"/>
    </location>
</feature>
<proteinExistence type="predicted"/>
<dbReference type="InterPro" id="IPR011990">
    <property type="entry name" value="TPR-like_helical_dom_sf"/>
</dbReference>
<dbReference type="Pfam" id="PF01535">
    <property type="entry name" value="PPR"/>
    <property type="match status" value="3"/>
</dbReference>
<dbReference type="GO" id="GO:0009451">
    <property type="term" value="P:RNA modification"/>
    <property type="evidence" value="ECO:0007669"/>
    <property type="project" value="InterPro"/>
</dbReference>
<dbReference type="FunFam" id="1.25.40.10:FF:000348">
    <property type="entry name" value="Pentatricopeptide repeat-containing protein chloroplastic"/>
    <property type="match status" value="1"/>
</dbReference>
<dbReference type="Gramene" id="RZC62921">
    <property type="protein sequence ID" value="RZC62921"/>
    <property type="gene ID" value="C5167_024723"/>
</dbReference>
<evidence type="ECO:0000256" key="2">
    <source>
        <dbReference type="PROSITE-ProRule" id="PRU00708"/>
    </source>
</evidence>
<feature type="repeat" description="PPR" evidence="2">
    <location>
        <begin position="234"/>
        <end position="268"/>
    </location>
</feature>
<sequence>MVITSSRHFHSRSSTRKFCSISFSQLFQQKRVLESQISTTLISCNGIQQIKQVHAHILRKGLEHSSLVLTKLIRTLTKLDIPMDSYPRLIFDQVQNPTSFMWTAIIRGYSLQGFTSESFLMYKRMRREGIRPTSFTYSALFKACGGGDVVDAAVFGRQLHANVICIGGFESDLHVCNTLIDMYVNCGLIECGRRLFDEMPERDVISWTSMVVAYTKNGDMESAADLFYGLRNKDAVVCTAMLTGYVQNGKPKEALELFESMMKDNVVKIDEVTLVGAISACAQLGSTENANWIRIIADKEGFDLAKDVVVGSALIDMYSKCGSVEEAYRIFQGMRERNVFSYTAMITGFAMHGRAESAVKLFYDMLETEIKPNEVTFIGVLTACSHAGMVKQGKEILEKMHNDFGLTPSADHYTCIVDMLGRSGCLEEAFELVENMPVKPHGGVWGALLGACKVHKNVEIAEIAAEHLSELEPDNIGNLVLLSNIYSSAVRGDDVSRIRRLIKKKQLKKKPGCSWVETRDGWPKTVVADFKFCNQTVSHPVSGSTTVKEMISVVKQKWPYVPEELILFGYTVDGISNVINHDLDLRFFIHYCISQGIDLLKFKLQLRTCVDSISSSSSSAPTPASSSSSSCISSNEVVVVEDIADDACLIKKVPKKYDAWVNILTEVGKLFEGGILEVKDSVTKYEMCSGRKYKLVKSDFERYIVECKFKKEENYRWRGPNQNNMKMWIFYATLASLLGMEKLGQCVASSAISSTFS</sequence>
<organism evidence="3 4">
    <name type="scientific">Papaver somniferum</name>
    <name type="common">Opium poppy</name>
    <dbReference type="NCBI Taxonomy" id="3469"/>
    <lineage>
        <taxon>Eukaryota</taxon>
        <taxon>Viridiplantae</taxon>
        <taxon>Streptophyta</taxon>
        <taxon>Embryophyta</taxon>
        <taxon>Tracheophyta</taxon>
        <taxon>Spermatophyta</taxon>
        <taxon>Magnoliopsida</taxon>
        <taxon>Ranunculales</taxon>
        <taxon>Papaveraceae</taxon>
        <taxon>Papaveroideae</taxon>
        <taxon>Papaver</taxon>
    </lineage>
</organism>
<evidence type="ECO:0000256" key="1">
    <source>
        <dbReference type="ARBA" id="ARBA00022737"/>
    </source>
</evidence>
<dbReference type="FunFam" id="1.25.40.10:FF:000090">
    <property type="entry name" value="Pentatricopeptide repeat-containing protein, chloroplastic"/>
    <property type="match status" value="1"/>
</dbReference>
<feature type="repeat" description="PPR" evidence="2">
    <location>
        <begin position="338"/>
        <end position="372"/>
    </location>
</feature>
<dbReference type="PANTHER" id="PTHR47926:SF523">
    <property type="entry name" value="DYW DOMAIN-CONTAINING PROTEIN"/>
    <property type="match status" value="1"/>
</dbReference>
<reference evidence="3 4" key="1">
    <citation type="journal article" date="2018" name="Science">
        <title>The opium poppy genome and morphinan production.</title>
        <authorList>
            <person name="Guo L."/>
            <person name="Winzer T."/>
            <person name="Yang X."/>
            <person name="Li Y."/>
            <person name="Ning Z."/>
            <person name="He Z."/>
            <person name="Teodor R."/>
            <person name="Lu Y."/>
            <person name="Bowser T.A."/>
            <person name="Graham I.A."/>
            <person name="Ye K."/>
        </authorList>
    </citation>
    <scope>NUCLEOTIDE SEQUENCE [LARGE SCALE GENOMIC DNA]</scope>
    <source>
        <strain evidence="4">cv. HN1</strain>
        <tissue evidence="3">Leaves</tissue>
    </source>
</reference>
<keyword evidence="4" id="KW-1185">Reference proteome</keyword>
<dbReference type="Gene3D" id="1.25.40.10">
    <property type="entry name" value="Tetratricopeptide repeat domain"/>
    <property type="match status" value="4"/>
</dbReference>
<protein>
    <recommendedName>
        <fullName evidence="5">DYW domain-containing protein</fullName>
    </recommendedName>
</protein>
<dbReference type="AlphaFoldDB" id="A0A4Y7JSK6"/>
<dbReference type="NCBIfam" id="TIGR00756">
    <property type="entry name" value="PPR"/>
    <property type="match status" value="5"/>
</dbReference>
<feature type="repeat" description="PPR" evidence="2">
    <location>
        <begin position="307"/>
        <end position="337"/>
    </location>
</feature>
<dbReference type="InterPro" id="IPR002885">
    <property type="entry name" value="PPR_rpt"/>
</dbReference>
<dbReference type="InterPro" id="IPR046960">
    <property type="entry name" value="PPR_At4g14850-like_plant"/>
</dbReference>
<dbReference type="OMA" id="GLDQSCY"/>
<feature type="repeat" description="PPR" evidence="2">
    <location>
        <begin position="172"/>
        <end position="206"/>
    </location>
</feature>
<dbReference type="GO" id="GO:0003723">
    <property type="term" value="F:RNA binding"/>
    <property type="evidence" value="ECO:0007669"/>
    <property type="project" value="InterPro"/>
</dbReference>
<name>A0A4Y7JSK6_PAPSO</name>
<evidence type="ECO:0000313" key="4">
    <source>
        <dbReference type="Proteomes" id="UP000316621"/>
    </source>
</evidence>
<evidence type="ECO:0000313" key="3">
    <source>
        <dbReference type="EMBL" id="RZC62921.1"/>
    </source>
</evidence>
<dbReference type="Pfam" id="PF20431">
    <property type="entry name" value="E_motif"/>
    <property type="match status" value="1"/>
</dbReference>
<dbReference type="PANTHER" id="PTHR47926">
    <property type="entry name" value="PENTATRICOPEPTIDE REPEAT-CONTAINING PROTEIN"/>
    <property type="match status" value="1"/>
</dbReference>
<dbReference type="Pfam" id="PF13041">
    <property type="entry name" value="PPR_2"/>
    <property type="match status" value="3"/>
</dbReference>
<dbReference type="InterPro" id="IPR046848">
    <property type="entry name" value="E_motif"/>
</dbReference>
<dbReference type="EMBL" id="CM010719">
    <property type="protein sequence ID" value="RZC62921.1"/>
    <property type="molecule type" value="Genomic_DNA"/>
</dbReference>
<accession>A0A4Y7JSK6</accession>
<evidence type="ECO:0008006" key="5">
    <source>
        <dbReference type="Google" id="ProtNLM"/>
    </source>
</evidence>
<dbReference type="STRING" id="3469.A0A4Y7JSK6"/>
<dbReference type="Proteomes" id="UP000316621">
    <property type="component" value="Chromosome 5"/>
</dbReference>
<keyword evidence="1" id="KW-0677">Repeat</keyword>